<organism evidence="2 3">
    <name type="scientific">Apiospora phragmitis</name>
    <dbReference type="NCBI Taxonomy" id="2905665"/>
    <lineage>
        <taxon>Eukaryota</taxon>
        <taxon>Fungi</taxon>
        <taxon>Dikarya</taxon>
        <taxon>Ascomycota</taxon>
        <taxon>Pezizomycotina</taxon>
        <taxon>Sordariomycetes</taxon>
        <taxon>Xylariomycetidae</taxon>
        <taxon>Amphisphaeriales</taxon>
        <taxon>Apiosporaceae</taxon>
        <taxon>Apiospora</taxon>
    </lineage>
</organism>
<dbReference type="PANTHER" id="PTHR33112">
    <property type="entry name" value="DOMAIN PROTEIN, PUTATIVE-RELATED"/>
    <property type="match status" value="1"/>
</dbReference>
<dbReference type="Proteomes" id="UP001480595">
    <property type="component" value="Unassembled WGS sequence"/>
</dbReference>
<feature type="domain" description="Heterokaryon incompatibility" evidence="1">
    <location>
        <begin position="91"/>
        <end position="227"/>
    </location>
</feature>
<accession>A0ABR1TBD5</accession>
<protein>
    <recommendedName>
        <fullName evidence="1">Heterokaryon incompatibility domain-containing protein</fullName>
    </recommendedName>
</protein>
<dbReference type="EMBL" id="JAQQWL010000012">
    <property type="protein sequence ID" value="KAK8043930.1"/>
    <property type="molecule type" value="Genomic_DNA"/>
</dbReference>
<name>A0ABR1TBD5_9PEZI</name>
<comment type="caution">
    <text evidence="2">The sequence shown here is derived from an EMBL/GenBank/DDBJ whole genome shotgun (WGS) entry which is preliminary data.</text>
</comment>
<evidence type="ECO:0000259" key="1">
    <source>
        <dbReference type="Pfam" id="PF06985"/>
    </source>
</evidence>
<keyword evidence="3" id="KW-1185">Reference proteome</keyword>
<sequence>MRVWADERTWAAAFVSLNSPLSTDDSLEAVSLYKTWYNDCLTLDKDCKLTVSGHEVDEMTGPELPTRVLDLGKTTAKDLILLESKGLRGQYCALSYCWGPPNTQTFLTTKGSLQDRLDGIDFEHLPKTFQDAVQITRALGIRYLWVDGLCIIQGDEQDWQSEAGKMGTVYENASLVIAASASTKLLDLPYYSATGDRRGLIHASILRTTEVSLSDCPLRKRGWTLQEAHFARRTINFTSVGPVWCCKEDQYDEANHEVELELYKEWDHILQEYSRRQHTHKSDRLIALRGYAMELQKKTGDLYKWGYFQSELPGQLLWSIDERAPNSEDIVKIPSWTWASKGGEKVFWTTQSMELQTVIDHRSIHITESGVLSLKSKTITCYSADTNFEHGFKPNAIFPAFRIYLGSFRGSMAGVSRYFTLPSLFIVAINECKLWLSLMEGIAV</sequence>
<dbReference type="Pfam" id="PF06985">
    <property type="entry name" value="HET"/>
    <property type="match status" value="1"/>
</dbReference>
<evidence type="ECO:0000313" key="2">
    <source>
        <dbReference type="EMBL" id="KAK8043930.1"/>
    </source>
</evidence>
<dbReference type="InterPro" id="IPR010730">
    <property type="entry name" value="HET"/>
</dbReference>
<dbReference type="RefSeq" id="XP_066710325.1">
    <property type="nucleotide sequence ID" value="XM_066864177.1"/>
</dbReference>
<evidence type="ECO:0000313" key="3">
    <source>
        <dbReference type="Proteomes" id="UP001480595"/>
    </source>
</evidence>
<dbReference type="GeneID" id="92097240"/>
<dbReference type="PANTHER" id="PTHR33112:SF16">
    <property type="entry name" value="HETEROKARYON INCOMPATIBILITY DOMAIN-CONTAINING PROTEIN"/>
    <property type="match status" value="1"/>
</dbReference>
<proteinExistence type="predicted"/>
<reference evidence="2 3" key="1">
    <citation type="submission" date="2023-01" db="EMBL/GenBank/DDBJ databases">
        <title>Analysis of 21 Apiospora genomes using comparative genomics revels a genus with tremendous synthesis potential of carbohydrate active enzymes and secondary metabolites.</title>
        <authorList>
            <person name="Sorensen T."/>
        </authorList>
    </citation>
    <scope>NUCLEOTIDE SEQUENCE [LARGE SCALE GENOMIC DNA]</scope>
    <source>
        <strain evidence="2 3">CBS 135458</strain>
    </source>
</reference>
<gene>
    <name evidence="2" type="ORF">PG994_012768</name>
</gene>